<organism evidence="2 3">
    <name type="scientific">Flagellimonas zhangzhouensis</name>
    <dbReference type="NCBI Taxonomy" id="1073328"/>
    <lineage>
        <taxon>Bacteria</taxon>
        <taxon>Pseudomonadati</taxon>
        <taxon>Bacteroidota</taxon>
        <taxon>Flavobacteriia</taxon>
        <taxon>Flavobacteriales</taxon>
        <taxon>Flavobacteriaceae</taxon>
        <taxon>Flagellimonas</taxon>
    </lineage>
</organism>
<feature type="transmembrane region" description="Helical" evidence="1">
    <location>
        <begin position="21"/>
        <end position="42"/>
    </location>
</feature>
<keyword evidence="3" id="KW-1185">Reference proteome</keyword>
<name>A0A1H2YDY5_9FLAO</name>
<accession>A0A1H2YDY5</accession>
<gene>
    <name evidence="2" type="ORF">SAMN04487892_3048</name>
</gene>
<dbReference type="Proteomes" id="UP000199592">
    <property type="component" value="Unassembled WGS sequence"/>
</dbReference>
<keyword evidence="1" id="KW-1133">Transmembrane helix</keyword>
<dbReference type="STRING" id="1073328.SAMN05216294_2973"/>
<evidence type="ECO:0000256" key="1">
    <source>
        <dbReference type="SAM" id="Phobius"/>
    </source>
</evidence>
<evidence type="ECO:0000313" key="3">
    <source>
        <dbReference type="Proteomes" id="UP000199592"/>
    </source>
</evidence>
<protein>
    <submittedName>
        <fullName evidence="2">Uncharacterized protein</fullName>
    </submittedName>
</protein>
<keyword evidence="1" id="KW-0472">Membrane</keyword>
<reference evidence="3" key="1">
    <citation type="submission" date="2016-10" db="EMBL/GenBank/DDBJ databases">
        <authorList>
            <person name="Varghese N."/>
            <person name="Submissions S."/>
        </authorList>
    </citation>
    <scope>NUCLEOTIDE SEQUENCE [LARGE SCALE GENOMIC DNA]</scope>
    <source>
        <strain evidence="3">DSM 25030</strain>
    </source>
</reference>
<keyword evidence="1" id="KW-0812">Transmembrane</keyword>
<dbReference type="AlphaFoldDB" id="A0A1H2YDY5"/>
<proteinExistence type="predicted"/>
<dbReference type="EMBL" id="FNMY01000005">
    <property type="protein sequence ID" value="SDX03412.1"/>
    <property type="molecule type" value="Genomic_DNA"/>
</dbReference>
<evidence type="ECO:0000313" key="2">
    <source>
        <dbReference type="EMBL" id="SDX03412.1"/>
    </source>
</evidence>
<sequence length="94" mass="10572">MKLVDESIWNCKKFAARPFCYLCNVKLLTFIFGLYILTLNALPCTDVSADVVSDNSQTVVVAASNLDHNHSVSDTCSRHFLARPFCARKRTVPY</sequence>